<comment type="caution">
    <text evidence="2">The sequence shown here is derived from an EMBL/GenBank/DDBJ whole genome shotgun (WGS) entry which is preliminary data.</text>
</comment>
<evidence type="ECO:0000313" key="2">
    <source>
        <dbReference type="EMBL" id="NDV00292.1"/>
    </source>
</evidence>
<name>A0A6B2JY60_9RHOB</name>
<accession>A0A6B2JY60</accession>
<dbReference type="Pfam" id="PF12697">
    <property type="entry name" value="Abhydrolase_6"/>
    <property type="match status" value="1"/>
</dbReference>
<evidence type="ECO:0000259" key="1">
    <source>
        <dbReference type="Pfam" id="PF12697"/>
    </source>
</evidence>
<reference evidence="2 3" key="1">
    <citation type="submission" date="2020-02" db="EMBL/GenBank/DDBJ databases">
        <title>Pseudoroseicyclus tamarix, sp. nov., isolated from offshore sediment of a Tamarix chinensis forest.</title>
        <authorList>
            <person name="Gai Y."/>
        </authorList>
    </citation>
    <scope>NUCLEOTIDE SEQUENCE [LARGE SCALE GENOMIC DNA]</scope>
    <source>
        <strain evidence="2 3">CLL3-39</strain>
    </source>
</reference>
<dbReference type="InterPro" id="IPR000073">
    <property type="entry name" value="AB_hydrolase_1"/>
</dbReference>
<protein>
    <submittedName>
        <fullName evidence="2">Alpha/beta fold hydrolase</fullName>
    </submittedName>
</protein>
<feature type="domain" description="AB hydrolase-1" evidence="1">
    <location>
        <begin position="32"/>
        <end position="213"/>
    </location>
</feature>
<keyword evidence="3" id="KW-1185">Reference proteome</keyword>
<organism evidence="2 3">
    <name type="scientific">Pseudoroseicyclus tamaricis</name>
    <dbReference type="NCBI Taxonomy" id="2705421"/>
    <lineage>
        <taxon>Bacteria</taxon>
        <taxon>Pseudomonadati</taxon>
        <taxon>Pseudomonadota</taxon>
        <taxon>Alphaproteobacteria</taxon>
        <taxon>Rhodobacterales</taxon>
        <taxon>Paracoccaceae</taxon>
        <taxon>Pseudoroseicyclus</taxon>
    </lineage>
</organism>
<sequence length="219" mass="23903">MMCDARLFAPQIAALSAGRTVQVPALTGAETMEALAEQVLSQAPPRFALAGLSMGGILAMEMLRQAPERIERVAFLDTNPRAELPEVQAGRAPQVARVREEGLGSVLRREVFPHYLHPESDPAILDLCEEMALALGPDIFERQSLALRDRADAQEVLAAVRQPTLILTGEDDRLCPMDRHTRMAALMPHARLVVVPRAGHLPTLEQPAAVNAALNEWLT</sequence>
<dbReference type="PANTHER" id="PTHR43194">
    <property type="entry name" value="HYDROLASE ALPHA/BETA FOLD FAMILY"/>
    <property type="match status" value="1"/>
</dbReference>
<dbReference type="EMBL" id="JAAGAB010000001">
    <property type="protein sequence ID" value="NDV00292.1"/>
    <property type="molecule type" value="Genomic_DNA"/>
</dbReference>
<dbReference type="InterPro" id="IPR050228">
    <property type="entry name" value="Carboxylesterase_BioH"/>
</dbReference>
<dbReference type="PANTHER" id="PTHR43194:SF5">
    <property type="entry name" value="PIMELOYL-[ACYL-CARRIER PROTEIN] METHYL ESTER ESTERASE"/>
    <property type="match status" value="1"/>
</dbReference>
<dbReference type="Gene3D" id="3.40.50.1820">
    <property type="entry name" value="alpha/beta hydrolase"/>
    <property type="match status" value="1"/>
</dbReference>
<dbReference type="SUPFAM" id="SSF53474">
    <property type="entry name" value="alpha/beta-Hydrolases"/>
    <property type="match status" value="1"/>
</dbReference>
<dbReference type="PRINTS" id="PR00111">
    <property type="entry name" value="ABHYDROLASE"/>
</dbReference>
<proteinExistence type="predicted"/>
<dbReference type="GO" id="GO:0016787">
    <property type="term" value="F:hydrolase activity"/>
    <property type="evidence" value="ECO:0007669"/>
    <property type="project" value="UniProtKB-KW"/>
</dbReference>
<gene>
    <name evidence="2" type="ORF">GZA08_04820</name>
</gene>
<evidence type="ECO:0000313" key="3">
    <source>
        <dbReference type="Proteomes" id="UP000474757"/>
    </source>
</evidence>
<dbReference type="AlphaFoldDB" id="A0A6B2JY60"/>
<keyword evidence="2" id="KW-0378">Hydrolase</keyword>
<dbReference type="InterPro" id="IPR029058">
    <property type="entry name" value="AB_hydrolase_fold"/>
</dbReference>
<dbReference type="Proteomes" id="UP000474757">
    <property type="component" value="Unassembled WGS sequence"/>
</dbReference>